<name>A0A6M3KYT9_9ZZZZ</name>
<dbReference type="EMBL" id="MT142664">
    <property type="protein sequence ID" value="QJA86862.1"/>
    <property type="molecule type" value="Genomic_DNA"/>
</dbReference>
<dbReference type="AlphaFoldDB" id="A0A6M3KYT9"/>
<reference evidence="1" key="1">
    <citation type="submission" date="2020-03" db="EMBL/GenBank/DDBJ databases">
        <title>The deep terrestrial virosphere.</title>
        <authorList>
            <person name="Holmfeldt K."/>
            <person name="Nilsson E."/>
            <person name="Simone D."/>
            <person name="Lopez-Fernandez M."/>
            <person name="Wu X."/>
            <person name="de Brujin I."/>
            <person name="Lundin D."/>
            <person name="Andersson A."/>
            <person name="Bertilsson S."/>
            <person name="Dopson M."/>
        </authorList>
    </citation>
    <scope>NUCLEOTIDE SEQUENCE</scope>
    <source>
        <strain evidence="1">MM415B03105</strain>
    </source>
</reference>
<gene>
    <name evidence="1" type="ORF">MM415B03105_0006</name>
</gene>
<proteinExistence type="predicted"/>
<evidence type="ECO:0000313" key="1">
    <source>
        <dbReference type="EMBL" id="QJA86862.1"/>
    </source>
</evidence>
<accession>A0A6M3KYT9</accession>
<protein>
    <submittedName>
        <fullName evidence="1">Uncharacterized protein</fullName>
    </submittedName>
</protein>
<sequence length="68" mass="7846">MTTPNHLDACGVYHKYVADLSDPDANRCPGCDDALDIWRTVNDMYDLYREGWCKWCLRTVVIHEVKGV</sequence>
<organism evidence="1">
    <name type="scientific">viral metagenome</name>
    <dbReference type="NCBI Taxonomy" id="1070528"/>
    <lineage>
        <taxon>unclassified sequences</taxon>
        <taxon>metagenomes</taxon>
        <taxon>organismal metagenomes</taxon>
    </lineage>
</organism>